<evidence type="ECO:0000256" key="1">
    <source>
        <dbReference type="ARBA" id="ARBA00004123"/>
    </source>
</evidence>
<evidence type="ECO:0000259" key="10">
    <source>
        <dbReference type="PROSITE" id="PS51282"/>
    </source>
</evidence>
<feature type="region of interest" description="Disordered" evidence="8">
    <location>
        <begin position="377"/>
        <end position="397"/>
    </location>
</feature>
<dbReference type="GO" id="GO:0005634">
    <property type="term" value="C:nucleus"/>
    <property type="evidence" value="ECO:0007669"/>
    <property type="project" value="UniProtKB-SubCell"/>
</dbReference>
<dbReference type="InterPro" id="IPR014891">
    <property type="entry name" value="DWNN_domain"/>
</dbReference>
<dbReference type="Gene3D" id="4.10.60.10">
    <property type="entry name" value="Zinc finger, CCHC-type"/>
    <property type="match status" value="1"/>
</dbReference>
<dbReference type="SMART" id="SM01180">
    <property type="entry name" value="DWNN"/>
    <property type="match status" value="1"/>
</dbReference>
<feature type="compositionally biased region" description="Low complexity" evidence="8">
    <location>
        <begin position="504"/>
        <end position="530"/>
    </location>
</feature>
<dbReference type="GO" id="GO:0006511">
    <property type="term" value="P:ubiquitin-dependent protein catabolic process"/>
    <property type="evidence" value="ECO:0007669"/>
    <property type="project" value="TreeGrafter"/>
</dbReference>
<dbReference type="InterPro" id="IPR036875">
    <property type="entry name" value="Znf_CCHC_sf"/>
</dbReference>
<feature type="region of interest" description="Disordered" evidence="8">
    <location>
        <begin position="169"/>
        <end position="189"/>
    </location>
</feature>
<reference evidence="11" key="2">
    <citation type="journal article" date="2020" name="Nat. Commun.">
        <title>Large-scale genome sequencing of mycorrhizal fungi provides insights into the early evolution of symbiotic traits.</title>
        <authorList>
            <person name="Miyauchi S."/>
            <person name="Kiss E."/>
            <person name="Kuo A."/>
            <person name="Drula E."/>
            <person name="Kohler A."/>
            <person name="Sanchez-Garcia M."/>
            <person name="Morin E."/>
            <person name="Andreopoulos B."/>
            <person name="Barry K.W."/>
            <person name="Bonito G."/>
            <person name="Buee M."/>
            <person name="Carver A."/>
            <person name="Chen C."/>
            <person name="Cichocki N."/>
            <person name="Clum A."/>
            <person name="Culley D."/>
            <person name="Crous P.W."/>
            <person name="Fauchery L."/>
            <person name="Girlanda M."/>
            <person name="Hayes R.D."/>
            <person name="Keri Z."/>
            <person name="LaButti K."/>
            <person name="Lipzen A."/>
            <person name="Lombard V."/>
            <person name="Magnuson J."/>
            <person name="Maillard F."/>
            <person name="Murat C."/>
            <person name="Nolan M."/>
            <person name="Ohm R.A."/>
            <person name="Pangilinan J."/>
            <person name="Pereira M.F."/>
            <person name="Perotto S."/>
            <person name="Peter M."/>
            <person name="Pfister S."/>
            <person name="Riley R."/>
            <person name="Sitrit Y."/>
            <person name="Stielow J.B."/>
            <person name="Szollosi G."/>
            <person name="Zifcakova L."/>
            <person name="Stursova M."/>
            <person name="Spatafora J.W."/>
            <person name="Tedersoo L."/>
            <person name="Vaario L.M."/>
            <person name="Yamada A."/>
            <person name="Yan M."/>
            <person name="Wang P."/>
            <person name="Xu J."/>
            <person name="Bruns T."/>
            <person name="Baldrian P."/>
            <person name="Vilgalys R."/>
            <person name="Dunand C."/>
            <person name="Henrissat B."/>
            <person name="Grigoriev I.V."/>
            <person name="Hibbett D."/>
            <person name="Nagy L.G."/>
            <person name="Martin F.M."/>
        </authorList>
    </citation>
    <scope>NUCLEOTIDE SEQUENCE</scope>
    <source>
        <strain evidence="11">Prilba</strain>
    </source>
</reference>
<evidence type="ECO:0000313" key="11">
    <source>
        <dbReference type="EMBL" id="KAF8475144.1"/>
    </source>
</evidence>
<dbReference type="Pfam" id="PF08783">
    <property type="entry name" value="DWNN"/>
    <property type="match status" value="1"/>
</dbReference>
<evidence type="ECO:0000259" key="9">
    <source>
        <dbReference type="PROSITE" id="PS50158"/>
    </source>
</evidence>
<feature type="domain" description="DWNN" evidence="10">
    <location>
        <begin position="5"/>
        <end position="78"/>
    </location>
</feature>
<organism evidence="11 12">
    <name type="scientific">Russula ochroleuca</name>
    <dbReference type="NCBI Taxonomy" id="152965"/>
    <lineage>
        <taxon>Eukaryota</taxon>
        <taxon>Fungi</taxon>
        <taxon>Dikarya</taxon>
        <taxon>Basidiomycota</taxon>
        <taxon>Agaricomycotina</taxon>
        <taxon>Agaricomycetes</taxon>
        <taxon>Russulales</taxon>
        <taxon>Russulaceae</taxon>
        <taxon>Russula</taxon>
    </lineage>
</organism>
<evidence type="ECO:0000256" key="5">
    <source>
        <dbReference type="ARBA" id="ARBA00022833"/>
    </source>
</evidence>
<protein>
    <submittedName>
        <fullName evidence="11">DWNN-domain-containing protein</fullName>
    </submittedName>
</protein>
<dbReference type="GO" id="GO:0016567">
    <property type="term" value="P:protein ubiquitination"/>
    <property type="evidence" value="ECO:0007669"/>
    <property type="project" value="InterPro"/>
</dbReference>
<feature type="domain" description="CCHC-type" evidence="9">
    <location>
        <begin position="208"/>
        <end position="222"/>
    </location>
</feature>
<dbReference type="GO" id="GO:0061630">
    <property type="term" value="F:ubiquitin protein ligase activity"/>
    <property type="evidence" value="ECO:0007669"/>
    <property type="project" value="InterPro"/>
</dbReference>
<feature type="compositionally biased region" description="Polar residues" evidence="8">
    <location>
        <begin position="96"/>
        <end position="118"/>
    </location>
</feature>
<gene>
    <name evidence="11" type="ORF">DFH94DRAFT_113493</name>
</gene>
<keyword evidence="4 7" id="KW-0863">Zinc-finger</keyword>
<evidence type="ECO:0000256" key="4">
    <source>
        <dbReference type="ARBA" id="ARBA00022771"/>
    </source>
</evidence>
<dbReference type="PANTHER" id="PTHR15439:SF0">
    <property type="entry name" value="CELL DIVISION CYCLE AND APOPTOSIS REGULATOR PROTEIN 1-RELATED"/>
    <property type="match status" value="1"/>
</dbReference>
<feature type="compositionally biased region" description="Polar residues" evidence="8">
    <location>
        <begin position="383"/>
        <end position="397"/>
    </location>
</feature>
<accession>A0A9P5K2M8</accession>
<dbReference type="FunFam" id="4.10.60.10:FF:000005">
    <property type="entry name" value="E3 ubiquitin-protein ligase RBBP6"/>
    <property type="match status" value="1"/>
</dbReference>
<dbReference type="Gene3D" id="3.10.20.90">
    <property type="entry name" value="Phosphatidylinositol 3-kinase Catalytic Subunit, Chain A, domain 1"/>
    <property type="match status" value="1"/>
</dbReference>
<dbReference type="InterPro" id="IPR033489">
    <property type="entry name" value="RBBP6"/>
</dbReference>
<dbReference type="PANTHER" id="PTHR15439">
    <property type="entry name" value="RETINOBLASTOMA-BINDING PROTEIN 6"/>
    <property type="match status" value="1"/>
</dbReference>
<evidence type="ECO:0000256" key="7">
    <source>
        <dbReference type="PROSITE-ProRule" id="PRU00047"/>
    </source>
</evidence>
<evidence type="ECO:0000256" key="6">
    <source>
        <dbReference type="ARBA" id="ARBA00023242"/>
    </source>
</evidence>
<name>A0A9P5K2M8_9AGAM</name>
<feature type="region of interest" description="Disordered" evidence="8">
    <location>
        <begin position="96"/>
        <end position="144"/>
    </location>
</feature>
<feature type="region of interest" description="Disordered" evidence="8">
    <location>
        <begin position="493"/>
        <end position="576"/>
    </location>
</feature>
<dbReference type="AlphaFoldDB" id="A0A9P5K2M8"/>
<keyword evidence="3" id="KW-0479">Metal-binding</keyword>
<dbReference type="GO" id="GO:0006397">
    <property type="term" value="P:mRNA processing"/>
    <property type="evidence" value="ECO:0007669"/>
    <property type="project" value="UniProtKB-KW"/>
</dbReference>
<dbReference type="InterPro" id="IPR001878">
    <property type="entry name" value="Znf_CCHC"/>
</dbReference>
<proteinExistence type="predicted"/>
<keyword evidence="5" id="KW-0862">Zinc</keyword>
<dbReference type="PROSITE" id="PS51282">
    <property type="entry name" value="DWNN"/>
    <property type="match status" value="1"/>
</dbReference>
<dbReference type="GO" id="GO:0008270">
    <property type="term" value="F:zinc ion binding"/>
    <property type="evidence" value="ECO:0007669"/>
    <property type="project" value="UniProtKB-KW"/>
</dbReference>
<keyword evidence="12" id="KW-1185">Reference proteome</keyword>
<dbReference type="Pfam" id="PF13696">
    <property type="entry name" value="zf-CCHC_2"/>
    <property type="match status" value="1"/>
</dbReference>
<feature type="compositionally biased region" description="Basic and acidic residues" evidence="8">
    <location>
        <begin position="564"/>
        <end position="576"/>
    </location>
</feature>
<dbReference type="EMBL" id="WHVB01000016">
    <property type="protein sequence ID" value="KAF8475144.1"/>
    <property type="molecule type" value="Genomic_DNA"/>
</dbReference>
<dbReference type="GO" id="GO:0003676">
    <property type="term" value="F:nucleic acid binding"/>
    <property type="evidence" value="ECO:0007669"/>
    <property type="project" value="InterPro"/>
</dbReference>
<dbReference type="InterPro" id="IPR013083">
    <property type="entry name" value="Znf_RING/FYVE/PHD"/>
</dbReference>
<dbReference type="Gene3D" id="3.30.40.10">
    <property type="entry name" value="Zinc/RING finger domain, C3HC4 (zinc finger)"/>
    <property type="match status" value="1"/>
</dbReference>
<keyword evidence="6" id="KW-0539">Nucleus</keyword>
<evidence type="ECO:0000313" key="12">
    <source>
        <dbReference type="Proteomes" id="UP000759537"/>
    </source>
</evidence>
<evidence type="ECO:0000256" key="3">
    <source>
        <dbReference type="ARBA" id="ARBA00022723"/>
    </source>
</evidence>
<comment type="subcellular location">
    <subcellularLocation>
        <location evidence="1">Nucleus</location>
    </subcellularLocation>
</comment>
<dbReference type="OrthoDB" id="106784at2759"/>
<dbReference type="InterPro" id="IPR025829">
    <property type="entry name" value="Zn_knuckle_CX2CX3GHX4C"/>
</dbReference>
<dbReference type="SUPFAM" id="SSF57850">
    <property type="entry name" value="RING/U-box"/>
    <property type="match status" value="1"/>
</dbReference>
<reference evidence="11" key="1">
    <citation type="submission" date="2019-10" db="EMBL/GenBank/DDBJ databases">
        <authorList>
            <consortium name="DOE Joint Genome Institute"/>
            <person name="Kuo A."/>
            <person name="Miyauchi S."/>
            <person name="Kiss E."/>
            <person name="Drula E."/>
            <person name="Kohler A."/>
            <person name="Sanchez-Garcia M."/>
            <person name="Andreopoulos B."/>
            <person name="Barry K.W."/>
            <person name="Bonito G."/>
            <person name="Buee M."/>
            <person name="Carver A."/>
            <person name="Chen C."/>
            <person name="Cichocki N."/>
            <person name="Clum A."/>
            <person name="Culley D."/>
            <person name="Crous P.W."/>
            <person name="Fauchery L."/>
            <person name="Girlanda M."/>
            <person name="Hayes R."/>
            <person name="Keri Z."/>
            <person name="LaButti K."/>
            <person name="Lipzen A."/>
            <person name="Lombard V."/>
            <person name="Magnuson J."/>
            <person name="Maillard F."/>
            <person name="Morin E."/>
            <person name="Murat C."/>
            <person name="Nolan M."/>
            <person name="Ohm R."/>
            <person name="Pangilinan J."/>
            <person name="Pereira M."/>
            <person name="Perotto S."/>
            <person name="Peter M."/>
            <person name="Riley R."/>
            <person name="Sitrit Y."/>
            <person name="Stielow B."/>
            <person name="Szollosi G."/>
            <person name="Zifcakova L."/>
            <person name="Stursova M."/>
            <person name="Spatafora J.W."/>
            <person name="Tedersoo L."/>
            <person name="Vaario L.-M."/>
            <person name="Yamada A."/>
            <person name="Yan M."/>
            <person name="Wang P."/>
            <person name="Xu J."/>
            <person name="Bruns T."/>
            <person name="Baldrian P."/>
            <person name="Vilgalys R."/>
            <person name="Henrissat B."/>
            <person name="Grigoriev I.V."/>
            <person name="Hibbett D."/>
            <person name="Nagy L.G."/>
            <person name="Martin F.M."/>
        </authorList>
    </citation>
    <scope>NUCLEOTIDE SEQUENCE</scope>
    <source>
        <strain evidence="11">Prilba</strain>
    </source>
</reference>
<comment type="caution">
    <text evidence="11">The sequence shown here is derived from an EMBL/GenBank/DDBJ whole genome shotgun (WGS) entry which is preliminary data.</text>
</comment>
<dbReference type="SUPFAM" id="SSF57756">
    <property type="entry name" value="Retrovirus zinc finger-like domains"/>
    <property type="match status" value="1"/>
</dbReference>
<dbReference type="CDD" id="cd16620">
    <property type="entry name" value="vRING-HC-C4C4_RBBP6"/>
    <property type="match status" value="1"/>
</dbReference>
<dbReference type="SMART" id="SM00343">
    <property type="entry name" value="ZnF_C2HC"/>
    <property type="match status" value="1"/>
</dbReference>
<evidence type="ECO:0000256" key="2">
    <source>
        <dbReference type="ARBA" id="ARBA00022664"/>
    </source>
</evidence>
<keyword evidence="2" id="KW-0507">mRNA processing</keyword>
<dbReference type="Proteomes" id="UP000759537">
    <property type="component" value="Unassembled WGS sequence"/>
</dbReference>
<evidence type="ECO:0000256" key="8">
    <source>
        <dbReference type="SAM" id="MobiDB-lite"/>
    </source>
</evidence>
<dbReference type="PROSITE" id="PS50158">
    <property type="entry name" value="ZF_CCHC"/>
    <property type="match status" value="1"/>
</dbReference>
<sequence length="576" mass="63557">MASSVFYKFKSQREESKVSFDGTGISVFDLKKEIILANNLGKASDFDLVVLDGSSGEEFKDDSHVVPRSSSVVVKRMPPARPGKGKAAMYIAAPGTSATPESKHNNQSASTSWPSRGSLSRRFDKEVSSKPSATPPLQNPGGKDNEAAAMAAMFQAQSANWEETQEKMSHQTRVYTNPRGTGTGGRGGKPFTPHHQQADRPLPPSYVCYRCGQKGHWIQDCPTNSDREFDNKPRIKRTTGIPRSFLKAVDNPGGARIGQGVMVTPEGGYVVAQPDSVSWQKQTVKYKGLSEAEVRERPSKDPSIVCPIDHQILRDAVKTPCCGTAYCEDCIQTHLLEKDFICPHCATKVASLDKLAADRPMRRRVAEYIMKEIEASQREEDGQITNESTPVGSTSQTPAIEDLQSGLYAQEDVPADLAISQMIVDNIPQLQAQIQQISLTLQNNGVLPAHVRQQAEMQHQQLQMQHAQAQTIAAALAAAQSGMGSDLMMPMGMMPMMNQGFGAPQMQQQQQQQQQQRQQSLPQQQQQQPPGNADSAYQRQPVNNRRRNIKRERPSDFLEVSGPDAERDGKVARYWE</sequence>